<keyword evidence="3" id="KW-1185">Reference proteome</keyword>
<name>A0A345HQV8_9ACTN</name>
<gene>
    <name evidence="2" type="ORF">DVK44_16885</name>
</gene>
<protein>
    <recommendedName>
        <fullName evidence="4">Lipoprotein</fullName>
    </recommendedName>
</protein>
<accession>A0A345HQV8</accession>
<dbReference type="AlphaFoldDB" id="A0A345HQV8"/>
<organism evidence="2 3">
    <name type="scientific">Streptomyces paludis</name>
    <dbReference type="NCBI Taxonomy" id="2282738"/>
    <lineage>
        <taxon>Bacteria</taxon>
        <taxon>Bacillati</taxon>
        <taxon>Actinomycetota</taxon>
        <taxon>Actinomycetes</taxon>
        <taxon>Kitasatosporales</taxon>
        <taxon>Streptomycetaceae</taxon>
        <taxon>Streptomyces</taxon>
    </lineage>
</organism>
<reference evidence="3" key="1">
    <citation type="submission" date="2018-07" db="EMBL/GenBank/DDBJ databases">
        <authorList>
            <person name="Zhao J."/>
        </authorList>
    </citation>
    <scope>NUCLEOTIDE SEQUENCE [LARGE SCALE GENOMIC DNA]</scope>
    <source>
        <strain evidence="3">GSSD-12</strain>
    </source>
</reference>
<dbReference type="NCBIfam" id="NF046120">
    <property type="entry name" value="lipo_SCO0607"/>
    <property type="match status" value="1"/>
</dbReference>
<sequence>MNARRTATTIRRIRSRRMRTAPAVVLAGLVMSMGLTACSIEDAICGSDEYPVLYVGSAGGDCVPNGEEPPKGYVRYPAGKVPQHVDDKWDLYWNTHSVDENGKIIEVPDAA</sequence>
<evidence type="ECO:0000256" key="1">
    <source>
        <dbReference type="SAM" id="SignalP"/>
    </source>
</evidence>
<dbReference type="InterPro" id="IPR058119">
    <property type="entry name" value="SCO0607-like"/>
</dbReference>
<evidence type="ECO:0000313" key="2">
    <source>
        <dbReference type="EMBL" id="AXG79082.1"/>
    </source>
</evidence>
<feature type="signal peptide" evidence="1">
    <location>
        <begin position="1"/>
        <end position="37"/>
    </location>
</feature>
<dbReference type="Proteomes" id="UP000253868">
    <property type="component" value="Chromosome"/>
</dbReference>
<feature type="chain" id="PRO_5039532812" description="Lipoprotein" evidence="1">
    <location>
        <begin position="38"/>
        <end position="111"/>
    </location>
</feature>
<dbReference type="OrthoDB" id="4315065at2"/>
<proteinExistence type="predicted"/>
<dbReference type="KEGG" id="spad:DVK44_16885"/>
<dbReference type="RefSeq" id="WP_114660415.1">
    <property type="nucleotide sequence ID" value="NZ_CP031194.1"/>
</dbReference>
<dbReference type="EMBL" id="CP031194">
    <property type="protein sequence ID" value="AXG79082.1"/>
    <property type="molecule type" value="Genomic_DNA"/>
</dbReference>
<evidence type="ECO:0008006" key="4">
    <source>
        <dbReference type="Google" id="ProtNLM"/>
    </source>
</evidence>
<keyword evidence="1" id="KW-0732">Signal</keyword>
<evidence type="ECO:0000313" key="3">
    <source>
        <dbReference type="Proteomes" id="UP000253868"/>
    </source>
</evidence>